<dbReference type="EMBL" id="LR031572">
    <property type="protein sequence ID" value="VDC83006.1"/>
    <property type="molecule type" value="Genomic_DNA"/>
</dbReference>
<feature type="region of interest" description="Disordered" evidence="1">
    <location>
        <begin position="1"/>
        <end position="108"/>
    </location>
</feature>
<dbReference type="Proteomes" id="UP000694005">
    <property type="component" value="Chromosome A03"/>
</dbReference>
<proteinExistence type="predicted"/>
<protein>
    <submittedName>
        <fullName evidence="2">Uncharacterized protein</fullName>
    </submittedName>
</protein>
<accession>A0A3P5ZQQ1</accession>
<dbReference type="AlphaFoldDB" id="A0A3P5ZQQ1"/>
<feature type="non-terminal residue" evidence="3">
    <location>
        <position position="1"/>
    </location>
</feature>
<dbReference type="EMBL" id="LS974619">
    <property type="protein sequence ID" value="CAG7883841.1"/>
    <property type="molecule type" value="Genomic_DNA"/>
</dbReference>
<sequence length="108" mass="11460">GQPQGQAPPLHKKVSLPPARTGKFSAAEKGKGIAPPVLPPESNHLLKHHAPSHPAAVSKANDHLSVSEAESDSSDIPSSDPDVEEGEYIPVRSRHKARFGRDRGPKAN</sequence>
<evidence type="ECO:0000313" key="3">
    <source>
        <dbReference type="EMBL" id="VDC83006.1"/>
    </source>
</evidence>
<name>A0A3P5ZQQ1_BRACM</name>
<organism evidence="3">
    <name type="scientific">Brassica campestris</name>
    <name type="common">Field mustard</name>
    <dbReference type="NCBI Taxonomy" id="3711"/>
    <lineage>
        <taxon>Eukaryota</taxon>
        <taxon>Viridiplantae</taxon>
        <taxon>Streptophyta</taxon>
        <taxon>Embryophyta</taxon>
        <taxon>Tracheophyta</taxon>
        <taxon>Spermatophyta</taxon>
        <taxon>Magnoliopsida</taxon>
        <taxon>eudicotyledons</taxon>
        <taxon>Gunneridae</taxon>
        <taxon>Pentapetalae</taxon>
        <taxon>rosids</taxon>
        <taxon>malvids</taxon>
        <taxon>Brassicales</taxon>
        <taxon>Brassicaceae</taxon>
        <taxon>Brassiceae</taxon>
        <taxon>Brassica</taxon>
    </lineage>
</organism>
<evidence type="ECO:0000313" key="2">
    <source>
        <dbReference type="EMBL" id="CAG7883841.1"/>
    </source>
</evidence>
<gene>
    <name evidence="3" type="ORF">BRAA03T14224Z</name>
    <name evidence="2" type="ORF">BRAPAZ1V2_A03P51840.2</name>
</gene>
<evidence type="ECO:0000256" key="1">
    <source>
        <dbReference type="SAM" id="MobiDB-lite"/>
    </source>
</evidence>
<dbReference type="Gramene" id="A03p51840.2_BraZ1">
    <property type="protein sequence ID" value="A03p51840.2_BraZ1.CDS.1"/>
    <property type="gene ID" value="A03g51840.2_BraZ1"/>
</dbReference>
<reference evidence="3" key="1">
    <citation type="submission" date="2018-11" db="EMBL/GenBank/DDBJ databases">
        <authorList>
            <consortium name="Genoscope - CEA"/>
            <person name="William W."/>
        </authorList>
    </citation>
    <scope>NUCLEOTIDE SEQUENCE</scope>
</reference>
<feature type="compositionally biased region" description="Basic and acidic residues" evidence="1">
    <location>
        <begin position="99"/>
        <end position="108"/>
    </location>
</feature>